<keyword evidence="2 4" id="KW-0808">Transferase</keyword>
<evidence type="ECO:0000313" key="5">
    <source>
        <dbReference type="EMBL" id="ATI82935.1"/>
    </source>
</evidence>
<dbReference type="EC" id="2.3.1.30" evidence="4"/>
<dbReference type="Pfam" id="PF00132">
    <property type="entry name" value="Hexapep"/>
    <property type="match status" value="1"/>
</dbReference>
<comment type="similarity">
    <text evidence="1 4">Belongs to the transferase hexapeptide repeat family.</text>
</comment>
<dbReference type="InterPro" id="IPR011004">
    <property type="entry name" value="Trimer_LpxA-like_sf"/>
</dbReference>
<evidence type="ECO:0000313" key="6">
    <source>
        <dbReference type="Proteomes" id="UP000219422"/>
    </source>
</evidence>
<reference evidence="5 6" key="1">
    <citation type="submission" date="2017-10" db="EMBL/GenBank/DDBJ databases">
        <title>Sphingobium yanoikuyae S72.</title>
        <authorList>
            <person name="Sanchez E."/>
            <person name="Bustos P."/>
            <person name="Mendoza P."/>
            <person name="Guo X."/>
            <person name="Mendoza A."/>
        </authorList>
    </citation>
    <scope>NUCLEOTIDE SEQUENCE [LARGE SCALE GENOMIC DNA]</scope>
    <source>
        <strain evidence="5 6">S72</strain>
    </source>
</reference>
<gene>
    <name evidence="5" type="ORF">A6768_25005</name>
</gene>
<dbReference type="Pfam" id="PF14602">
    <property type="entry name" value="Hexapep_2"/>
    <property type="match status" value="1"/>
</dbReference>
<dbReference type="SUPFAM" id="SSF51161">
    <property type="entry name" value="Trimeric LpxA-like enzymes"/>
    <property type="match status" value="1"/>
</dbReference>
<evidence type="ECO:0000256" key="1">
    <source>
        <dbReference type="ARBA" id="ARBA00007274"/>
    </source>
</evidence>
<name>A0A291N6S8_SPHYA</name>
<dbReference type="Proteomes" id="UP000219422">
    <property type="component" value="Chromosome"/>
</dbReference>
<dbReference type="AlphaFoldDB" id="A0A291N6S8"/>
<dbReference type="InterPro" id="IPR005881">
    <property type="entry name" value="Ser_O-AcTrfase"/>
</dbReference>
<dbReference type="EMBL" id="CP023741">
    <property type="protein sequence ID" value="ATI82935.1"/>
    <property type="molecule type" value="Genomic_DNA"/>
</dbReference>
<dbReference type="PANTHER" id="PTHR42811">
    <property type="entry name" value="SERINE ACETYLTRANSFERASE"/>
    <property type="match status" value="1"/>
</dbReference>
<dbReference type="GO" id="GO:0005737">
    <property type="term" value="C:cytoplasm"/>
    <property type="evidence" value="ECO:0007669"/>
    <property type="project" value="InterPro"/>
</dbReference>
<dbReference type="Gene3D" id="2.160.10.10">
    <property type="entry name" value="Hexapeptide repeat proteins"/>
    <property type="match status" value="1"/>
</dbReference>
<dbReference type="GO" id="GO:0006535">
    <property type="term" value="P:cysteine biosynthetic process from serine"/>
    <property type="evidence" value="ECO:0007669"/>
    <property type="project" value="InterPro"/>
</dbReference>
<protein>
    <recommendedName>
        <fullName evidence="4">Serine acetyltransferase</fullName>
        <ecNumber evidence="4">2.3.1.30</ecNumber>
    </recommendedName>
</protein>
<dbReference type="GO" id="GO:0009001">
    <property type="term" value="F:serine O-acetyltransferase activity"/>
    <property type="evidence" value="ECO:0007669"/>
    <property type="project" value="UniProtKB-EC"/>
</dbReference>
<comment type="catalytic activity">
    <reaction evidence="4">
        <text>L-serine + acetyl-CoA = O-acetyl-L-serine + CoA</text>
        <dbReference type="Rhea" id="RHEA:24560"/>
        <dbReference type="ChEBI" id="CHEBI:33384"/>
        <dbReference type="ChEBI" id="CHEBI:57287"/>
        <dbReference type="ChEBI" id="CHEBI:57288"/>
        <dbReference type="ChEBI" id="CHEBI:58340"/>
        <dbReference type="EC" id="2.3.1.30"/>
    </reaction>
</comment>
<evidence type="ECO:0000256" key="2">
    <source>
        <dbReference type="ARBA" id="ARBA00022679"/>
    </source>
</evidence>
<dbReference type="GeneID" id="57780123"/>
<dbReference type="RefSeq" id="WP_097385371.1">
    <property type="nucleotide sequence ID" value="NZ_CP023741.1"/>
</dbReference>
<keyword evidence="3 4" id="KW-0012">Acyltransferase</keyword>
<dbReference type="PIRSF" id="PIRSF000441">
    <property type="entry name" value="CysE"/>
    <property type="match status" value="1"/>
</dbReference>
<evidence type="ECO:0000256" key="4">
    <source>
        <dbReference type="PIRNR" id="PIRNR000441"/>
    </source>
</evidence>
<sequence length="167" mass="18329">MKAWLRRLARYHYAQAVAVRWIYAATRAGSRPGLVHQMIARHHARRLVRRFGIYVSPTAIIGPGLILPHPVGIVIGEGCVIGANATLYQHVTLGRKSRHDPRYPVIGDDVVLYPGAVVIGPVRIGARSRIGANQVVACDLPDGAVLIPPAIEPIIRPEQPQREKQQP</sequence>
<evidence type="ECO:0000256" key="3">
    <source>
        <dbReference type="ARBA" id="ARBA00023315"/>
    </source>
</evidence>
<accession>A0A291N6S8</accession>
<dbReference type="InterPro" id="IPR001451">
    <property type="entry name" value="Hexapep"/>
</dbReference>
<organism evidence="5 6">
    <name type="scientific">Sphingobium yanoikuyae</name>
    <name type="common">Sphingomonas yanoikuyae</name>
    <dbReference type="NCBI Taxonomy" id="13690"/>
    <lineage>
        <taxon>Bacteria</taxon>
        <taxon>Pseudomonadati</taxon>
        <taxon>Pseudomonadota</taxon>
        <taxon>Alphaproteobacteria</taxon>
        <taxon>Sphingomonadales</taxon>
        <taxon>Sphingomonadaceae</taxon>
        <taxon>Sphingobium</taxon>
    </lineage>
</organism>
<proteinExistence type="inferred from homology"/>
<dbReference type="InterPro" id="IPR045304">
    <property type="entry name" value="LbH_SAT"/>
</dbReference>
<dbReference type="CDD" id="cd03354">
    <property type="entry name" value="LbH_SAT"/>
    <property type="match status" value="1"/>
</dbReference>
<dbReference type="KEGG" id="sya:A6768_25005"/>